<accession>A0A9D3Z631</accession>
<evidence type="ECO:0000256" key="4">
    <source>
        <dbReference type="ARBA" id="ARBA00022604"/>
    </source>
</evidence>
<organism evidence="13 14">
    <name type="scientific">Dreissena polymorpha</name>
    <name type="common">Zebra mussel</name>
    <name type="synonym">Mytilus polymorpha</name>
    <dbReference type="NCBI Taxonomy" id="45954"/>
    <lineage>
        <taxon>Eukaryota</taxon>
        <taxon>Metazoa</taxon>
        <taxon>Spiralia</taxon>
        <taxon>Lophotrochozoa</taxon>
        <taxon>Mollusca</taxon>
        <taxon>Bivalvia</taxon>
        <taxon>Autobranchia</taxon>
        <taxon>Heteroconchia</taxon>
        <taxon>Euheterodonta</taxon>
        <taxon>Imparidentia</taxon>
        <taxon>Neoheterodontei</taxon>
        <taxon>Myida</taxon>
        <taxon>Dreissenoidea</taxon>
        <taxon>Dreissenidae</taxon>
        <taxon>Dreissena</taxon>
    </lineage>
</organism>
<dbReference type="InterPro" id="IPR011993">
    <property type="entry name" value="PH-like_dom_sf"/>
</dbReference>
<keyword evidence="5" id="KW-0677">Repeat</keyword>
<dbReference type="Pfam" id="PF02174">
    <property type="entry name" value="IRS"/>
    <property type="match status" value="1"/>
</dbReference>
<dbReference type="GO" id="GO:0008286">
    <property type="term" value="P:insulin receptor signaling pathway"/>
    <property type="evidence" value="ECO:0007669"/>
    <property type="project" value="InterPro"/>
</dbReference>
<dbReference type="PANTHER" id="PTHR10614:SF13">
    <property type="entry name" value="INSULIN RECEPTOR SUBSTRATE 1"/>
    <property type="match status" value="1"/>
</dbReference>
<feature type="region of interest" description="Disordered" evidence="10">
    <location>
        <begin position="294"/>
        <end position="335"/>
    </location>
</feature>
<feature type="compositionally biased region" description="Polar residues" evidence="10">
    <location>
        <begin position="326"/>
        <end position="335"/>
    </location>
</feature>
<feature type="compositionally biased region" description="Low complexity" evidence="10">
    <location>
        <begin position="304"/>
        <end position="314"/>
    </location>
</feature>
<comment type="subunit">
    <text evidence="1">Bindings to phosphatidylinositol 3-kinase and SHP2.</text>
</comment>
<dbReference type="InterPro" id="IPR039011">
    <property type="entry name" value="IRS"/>
</dbReference>
<feature type="region of interest" description="Disordered" evidence="10">
    <location>
        <begin position="229"/>
        <end position="276"/>
    </location>
</feature>
<keyword evidence="3" id="KW-0597">Phosphoprotein</keyword>
<evidence type="ECO:0000256" key="2">
    <source>
        <dbReference type="ARBA" id="ARBA00015710"/>
    </source>
</evidence>
<dbReference type="GO" id="GO:0005158">
    <property type="term" value="F:insulin receptor binding"/>
    <property type="evidence" value="ECO:0007669"/>
    <property type="project" value="InterPro"/>
</dbReference>
<evidence type="ECO:0000259" key="11">
    <source>
        <dbReference type="PROSITE" id="PS50003"/>
    </source>
</evidence>
<keyword evidence="4" id="KW-0341">Growth regulation</keyword>
<evidence type="ECO:0000256" key="10">
    <source>
        <dbReference type="SAM" id="MobiDB-lite"/>
    </source>
</evidence>
<dbReference type="Proteomes" id="UP000828390">
    <property type="component" value="Unassembled WGS sequence"/>
</dbReference>
<feature type="domain" description="PH" evidence="11">
    <location>
        <begin position="16"/>
        <end position="117"/>
    </location>
</feature>
<comment type="caution">
    <text evidence="13">The sequence shown here is derived from an EMBL/GenBank/DDBJ whole genome shotgun (WGS) entry which is preliminary data.</text>
</comment>
<protein>
    <recommendedName>
        <fullName evidence="2">Insulin receptor substrate 1</fullName>
    </recommendedName>
    <alternativeName>
        <fullName evidence="8">Protein chico</fullName>
    </alternativeName>
</protein>
<dbReference type="PROSITE" id="PS50003">
    <property type="entry name" value="PH_DOMAIN"/>
    <property type="match status" value="1"/>
</dbReference>
<evidence type="ECO:0000256" key="1">
    <source>
        <dbReference type="ARBA" id="ARBA00011440"/>
    </source>
</evidence>
<feature type="non-terminal residue" evidence="13">
    <location>
        <position position="607"/>
    </location>
</feature>
<evidence type="ECO:0000256" key="3">
    <source>
        <dbReference type="ARBA" id="ARBA00022553"/>
    </source>
</evidence>
<dbReference type="GO" id="GO:0005829">
    <property type="term" value="C:cytosol"/>
    <property type="evidence" value="ECO:0007669"/>
    <property type="project" value="TreeGrafter"/>
</dbReference>
<evidence type="ECO:0000256" key="5">
    <source>
        <dbReference type="ARBA" id="ARBA00022737"/>
    </source>
</evidence>
<dbReference type="AlphaFoldDB" id="A0A9D3Z631"/>
<evidence type="ECO:0000259" key="12">
    <source>
        <dbReference type="PROSITE" id="PS51064"/>
    </source>
</evidence>
<keyword evidence="7" id="KW-0896">Oogenesis</keyword>
<evidence type="ECO:0000256" key="7">
    <source>
        <dbReference type="ARBA" id="ARBA00022943"/>
    </source>
</evidence>
<evidence type="ECO:0000313" key="13">
    <source>
        <dbReference type="EMBL" id="KAH3711280.1"/>
    </source>
</evidence>
<reference evidence="13" key="2">
    <citation type="submission" date="2020-11" db="EMBL/GenBank/DDBJ databases">
        <authorList>
            <person name="McCartney M.A."/>
            <person name="Auch B."/>
            <person name="Kono T."/>
            <person name="Mallez S."/>
            <person name="Becker A."/>
            <person name="Gohl D.M."/>
            <person name="Silverstein K.A.T."/>
            <person name="Koren S."/>
            <person name="Bechman K.B."/>
            <person name="Herman A."/>
            <person name="Abrahante J.E."/>
            <person name="Garbe J."/>
        </authorList>
    </citation>
    <scope>NUCLEOTIDE SEQUENCE</scope>
    <source>
        <strain evidence="13">Duluth1</strain>
        <tissue evidence="13">Whole animal</tissue>
    </source>
</reference>
<feature type="compositionally biased region" description="Polar residues" evidence="10">
    <location>
        <begin position="241"/>
        <end position="276"/>
    </location>
</feature>
<feature type="region of interest" description="Disordered" evidence="10">
    <location>
        <begin position="354"/>
        <end position="497"/>
    </location>
</feature>
<dbReference type="SUPFAM" id="SSF50729">
    <property type="entry name" value="PH domain-like"/>
    <property type="match status" value="2"/>
</dbReference>
<dbReference type="PROSITE" id="PS51064">
    <property type="entry name" value="IRS_PTB"/>
    <property type="match status" value="1"/>
</dbReference>
<feature type="compositionally biased region" description="Polar residues" evidence="10">
    <location>
        <begin position="363"/>
        <end position="384"/>
    </location>
</feature>
<evidence type="ECO:0000313" key="14">
    <source>
        <dbReference type="Proteomes" id="UP000828390"/>
    </source>
</evidence>
<dbReference type="GO" id="GO:0005886">
    <property type="term" value="C:plasma membrane"/>
    <property type="evidence" value="ECO:0007669"/>
    <property type="project" value="TreeGrafter"/>
</dbReference>
<feature type="compositionally biased region" description="Polar residues" evidence="10">
    <location>
        <begin position="462"/>
        <end position="472"/>
    </location>
</feature>
<keyword evidence="6" id="KW-0221">Differentiation</keyword>
<dbReference type="EMBL" id="JAIWYP010000014">
    <property type="protein sequence ID" value="KAH3711280.1"/>
    <property type="molecule type" value="Genomic_DNA"/>
</dbReference>
<dbReference type="SMART" id="SM00310">
    <property type="entry name" value="PTBI"/>
    <property type="match status" value="1"/>
</dbReference>
<name>A0A9D3Z631_DREPO</name>
<dbReference type="Pfam" id="PF00169">
    <property type="entry name" value="PH"/>
    <property type="match status" value="1"/>
</dbReference>
<dbReference type="InterPro" id="IPR001849">
    <property type="entry name" value="PH_domain"/>
</dbReference>
<evidence type="ECO:0000256" key="8">
    <source>
        <dbReference type="ARBA" id="ARBA00033282"/>
    </source>
</evidence>
<dbReference type="CDD" id="cd01257">
    <property type="entry name" value="PH_IRS"/>
    <property type="match status" value="1"/>
</dbReference>
<gene>
    <name evidence="13" type="ORF">DPMN_070784</name>
</gene>
<dbReference type="PRINTS" id="PR00628">
    <property type="entry name" value="INSULINRSI"/>
</dbReference>
<dbReference type="PANTHER" id="PTHR10614">
    <property type="entry name" value="INSULIN RECEPTOR SUBSTRATE"/>
    <property type="match status" value="1"/>
</dbReference>
<dbReference type="InterPro" id="IPR002404">
    <property type="entry name" value="IRS_PTB"/>
</dbReference>
<dbReference type="SMART" id="SM01244">
    <property type="entry name" value="IRS"/>
    <property type="match status" value="1"/>
</dbReference>
<reference evidence="13" key="1">
    <citation type="journal article" date="2019" name="bioRxiv">
        <title>The Genome of the Zebra Mussel, Dreissena polymorpha: A Resource for Invasive Species Research.</title>
        <authorList>
            <person name="McCartney M.A."/>
            <person name="Auch B."/>
            <person name="Kono T."/>
            <person name="Mallez S."/>
            <person name="Zhang Y."/>
            <person name="Obille A."/>
            <person name="Becker A."/>
            <person name="Abrahante J.E."/>
            <person name="Garbe J."/>
            <person name="Badalamenti J.P."/>
            <person name="Herman A."/>
            <person name="Mangelson H."/>
            <person name="Liachko I."/>
            <person name="Sullivan S."/>
            <person name="Sone E.D."/>
            <person name="Koren S."/>
            <person name="Silverstein K.A.T."/>
            <person name="Beckman K.B."/>
            <person name="Gohl D.M."/>
        </authorList>
    </citation>
    <scope>NUCLEOTIDE SEQUENCE</scope>
    <source>
        <strain evidence="13">Duluth1</strain>
        <tissue evidence="13">Whole animal</tissue>
    </source>
</reference>
<evidence type="ECO:0000256" key="6">
    <source>
        <dbReference type="ARBA" id="ARBA00022782"/>
    </source>
</evidence>
<dbReference type="GO" id="GO:0043548">
    <property type="term" value="F:phosphatidylinositol 3-kinase binding"/>
    <property type="evidence" value="ECO:0007669"/>
    <property type="project" value="TreeGrafter"/>
</dbReference>
<evidence type="ECO:0000256" key="9">
    <source>
        <dbReference type="ARBA" id="ARBA00046145"/>
    </source>
</evidence>
<sequence length="607" mass="66317">MDSRRIGQYREAPGSDIVKQGTLKKLKTMKKKYFALRATSSSGPSRLDYHDNEKKFRANQAPKRSIHLRTCFNINKKIDCKHKHALSIYLGSECFTVIADSELEQESWVDRLLEYQNEYLEDGEAPRPHYDYVWQGVIKKKSKTSCTQIEGPYRLCLANKEVSLVEYEKFHPSYVFQFVSIRGCGHSDNFFFMEVGRSAVTGSGAVWMQVDDTLTAKTMHDKILSEMASARNQSEFRRRSNTAGPQPSDQNKIRSRATSESYNSGSPRRSRLQLNRPPSTVVFSSNAAHNKLLGQLDDEEMRLRSGSTGSRTSTASHKSDLDEAASYTNVDPNSPTMVVDGPFLDHYMTHSDDHSTYLPMSPGQASMDHSSRSSTPPSKGQGQLSVDYMTMSPGQGQRSATPPAKVAQGHGQGDLNAIGGDFHTTTFGSALHGSLTPPGSRGQRYGSRSDCGSDYMPMTPGTPEQRSLTPSPTRLLPERPGSSNSESQDSGGGGRVDTYMIMGPGSTGGSPGPVQMEYMNSRTPLSVNVGNSSGYVTMTPPSMSTGPGYIDMTAGARAIGDLGPGYMVMEGKSSRMTAQIPIRMGKEPGYLDMVSTSQPLPTVKESG</sequence>
<proteinExistence type="predicted"/>
<dbReference type="GO" id="GO:0048477">
    <property type="term" value="P:oogenesis"/>
    <property type="evidence" value="ECO:0007669"/>
    <property type="project" value="UniProtKB-KW"/>
</dbReference>
<feature type="domain" description="IRS-type PTB" evidence="12">
    <location>
        <begin position="130"/>
        <end position="234"/>
    </location>
</feature>
<comment type="function">
    <text evidence="9">Activates phosphatidylinositol 3-kinase when bound to the regulatory p85 subunit. May mediate the control of various cellular processes by insulin-like peptides. When phosphorylated by the insulin receptor binds specifically to various cellular proteins containing SH2 domains. Involved in control of cell proliferation, cell size, and body and organ growth throughout development. Also has a role in a signaling pathway controlling the physiological response required to endure periods of low nutrient conditions. Insulin/insulin-like growth factor (IGF) signaling pathway has a role in regulating aging and is necessary in the ovary for vitellogenic maturation.</text>
</comment>
<dbReference type="SMART" id="SM00233">
    <property type="entry name" value="PH"/>
    <property type="match status" value="1"/>
</dbReference>
<dbReference type="Gene3D" id="2.30.29.30">
    <property type="entry name" value="Pleckstrin-homology domain (PH domain)/Phosphotyrosine-binding domain (PTB)"/>
    <property type="match status" value="2"/>
</dbReference>
<keyword evidence="14" id="KW-1185">Reference proteome</keyword>